<accession>A0A445MZ54</accession>
<sequence length="228" mass="25793">MNMETRAWLYHQFKGLVLITVISLILAVGTNIFRSDPVQWVEKRKFLKAGDRFPYVPFPSSHVSGYKDYLGLPTDKEIITISDFKTDLLLIEVLNVFCFPCQTQSLVLNNLRQLIEERPDLRNRVKIMGVAMGNTKEAVTDFVSTYGLKFPVIPDPEVRSEKIVCPGIYTPFSIFIRLNVSEKNGLVAGTHPGLIEDQQVMLEGLLTLLTAEPGSIGMENLFKTEKRQ</sequence>
<dbReference type="GO" id="GO:0016209">
    <property type="term" value="F:antioxidant activity"/>
    <property type="evidence" value="ECO:0007669"/>
    <property type="project" value="InterPro"/>
</dbReference>
<dbReference type="SUPFAM" id="SSF52833">
    <property type="entry name" value="Thioredoxin-like"/>
    <property type="match status" value="1"/>
</dbReference>
<dbReference type="InterPro" id="IPR036249">
    <property type="entry name" value="Thioredoxin-like_sf"/>
</dbReference>
<dbReference type="EMBL" id="OJIN01000169">
    <property type="protein sequence ID" value="SPD74621.1"/>
    <property type="molecule type" value="Genomic_DNA"/>
</dbReference>
<dbReference type="InterPro" id="IPR013766">
    <property type="entry name" value="Thioredoxin_domain"/>
</dbReference>
<name>A0A445MZ54_9BACT</name>
<reference evidence="2" key="1">
    <citation type="submission" date="2018-01" db="EMBL/GenBank/DDBJ databases">
        <authorList>
            <person name="Regsiter A."/>
            <person name="William W."/>
        </authorList>
    </citation>
    <scope>NUCLEOTIDE SEQUENCE</scope>
    <source>
        <strain evidence="2">TRIP AH-1</strain>
    </source>
</reference>
<dbReference type="Gene3D" id="3.40.30.10">
    <property type="entry name" value="Glutaredoxin"/>
    <property type="match status" value="1"/>
</dbReference>
<proteinExistence type="predicted"/>
<feature type="domain" description="Thioredoxin" evidence="1">
    <location>
        <begin position="47"/>
        <end position="210"/>
    </location>
</feature>
<dbReference type="Pfam" id="PF00578">
    <property type="entry name" value="AhpC-TSA"/>
    <property type="match status" value="1"/>
</dbReference>
<dbReference type="PROSITE" id="PS51352">
    <property type="entry name" value="THIOREDOXIN_2"/>
    <property type="match status" value="1"/>
</dbReference>
<evidence type="ECO:0000313" key="2">
    <source>
        <dbReference type="EMBL" id="SPD74621.1"/>
    </source>
</evidence>
<dbReference type="AlphaFoldDB" id="A0A445MZ54"/>
<evidence type="ECO:0000259" key="1">
    <source>
        <dbReference type="PROSITE" id="PS51352"/>
    </source>
</evidence>
<organism evidence="2">
    <name type="scientific">uncultured Desulfobacterium sp</name>
    <dbReference type="NCBI Taxonomy" id="201089"/>
    <lineage>
        <taxon>Bacteria</taxon>
        <taxon>Pseudomonadati</taxon>
        <taxon>Thermodesulfobacteriota</taxon>
        <taxon>Desulfobacteria</taxon>
        <taxon>Desulfobacterales</taxon>
        <taxon>Desulfobacteriaceae</taxon>
        <taxon>Desulfobacterium</taxon>
        <taxon>environmental samples</taxon>
    </lineage>
</organism>
<gene>
    <name evidence="2" type="ORF">PITCH_A290005</name>
</gene>
<protein>
    <recommendedName>
        <fullName evidence="1">Thioredoxin domain-containing protein</fullName>
    </recommendedName>
</protein>
<dbReference type="InterPro" id="IPR000866">
    <property type="entry name" value="AhpC/TSA"/>
</dbReference>
<dbReference type="GO" id="GO:0016491">
    <property type="term" value="F:oxidoreductase activity"/>
    <property type="evidence" value="ECO:0007669"/>
    <property type="project" value="InterPro"/>
</dbReference>